<evidence type="ECO:0000256" key="2">
    <source>
        <dbReference type="ARBA" id="ARBA00023125"/>
    </source>
</evidence>
<keyword evidence="6" id="KW-1185">Reference proteome</keyword>
<evidence type="ECO:0000256" key="3">
    <source>
        <dbReference type="ARBA" id="ARBA00023163"/>
    </source>
</evidence>
<dbReference type="RefSeq" id="WP_138838616.1">
    <property type="nucleotide sequence ID" value="NZ_VCNI01000003.1"/>
</dbReference>
<dbReference type="CDD" id="cd00038">
    <property type="entry name" value="CAP_ED"/>
    <property type="match status" value="1"/>
</dbReference>
<dbReference type="InterPro" id="IPR050397">
    <property type="entry name" value="Env_Response_Regulators"/>
</dbReference>
<gene>
    <name evidence="5" type="ORF">FGG15_17150</name>
</gene>
<dbReference type="SUPFAM" id="SSF46785">
    <property type="entry name" value="Winged helix' DNA-binding domain"/>
    <property type="match status" value="1"/>
</dbReference>
<keyword evidence="2" id="KW-0238">DNA-binding</keyword>
<dbReference type="PANTHER" id="PTHR24567:SF28">
    <property type="entry name" value="LISTERIOLYSIN REGULATORY PROTEIN"/>
    <property type="match status" value="1"/>
</dbReference>
<dbReference type="EMBL" id="VCNI01000003">
    <property type="protein sequence ID" value="TMU50950.1"/>
    <property type="molecule type" value="Genomic_DNA"/>
</dbReference>
<proteinExistence type="predicted"/>
<dbReference type="InterPro" id="IPR014710">
    <property type="entry name" value="RmlC-like_jellyroll"/>
</dbReference>
<name>A0ABY2WHW6_9FLAO</name>
<dbReference type="Pfam" id="PF13545">
    <property type="entry name" value="HTH_Crp_2"/>
    <property type="match status" value="1"/>
</dbReference>
<evidence type="ECO:0000313" key="5">
    <source>
        <dbReference type="EMBL" id="TMU50950.1"/>
    </source>
</evidence>
<evidence type="ECO:0000256" key="1">
    <source>
        <dbReference type="ARBA" id="ARBA00023015"/>
    </source>
</evidence>
<keyword evidence="3" id="KW-0804">Transcription</keyword>
<feature type="domain" description="Cyclic nucleotide-binding" evidence="4">
    <location>
        <begin position="5"/>
        <end position="116"/>
    </location>
</feature>
<dbReference type="InterPro" id="IPR036390">
    <property type="entry name" value="WH_DNA-bd_sf"/>
</dbReference>
<dbReference type="SMART" id="SM00100">
    <property type="entry name" value="cNMP"/>
    <property type="match status" value="1"/>
</dbReference>
<reference evidence="5 6" key="1">
    <citation type="submission" date="2019-05" db="EMBL/GenBank/DDBJ databases">
        <title>Flagellimonas sp. AsT0115, sp. nov., isolated from a marine red algae, Asparagopsis taxiformis.</title>
        <authorList>
            <person name="Kim J."/>
            <person name="Jeong S.E."/>
            <person name="Jeon C.O."/>
        </authorList>
    </citation>
    <scope>NUCLEOTIDE SEQUENCE [LARGE SCALE GENOMIC DNA]</scope>
    <source>
        <strain evidence="5 6">AsT0115</strain>
    </source>
</reference>
<dbReference type="PANTHER" id="PTHR24567">
    <property type="entry name" value="CRP FAMILY TRANSCRIPTIONAL REGULATORY PROTEIN"/>
    <property type="match status" value="1"/>
</dbReference>
<evidence type="ECO:0000259" key="4">
    <source>
        <dbReference type="PROSITE" id="PS50042"/>
    </source>
</evidence>
<dbReference type="PROSITE" id="PS50042">
    <property type="entry name" value="CNMP_BINDING_3"/>
    <property type="match status" value="1"/>
</dbReference>
<sequence>MIPDDLLDQYGAQKIALKKKEVLFHIDTQPRFYFQILSGKIKMNNYSEDGKEYIQGIFPPGSSFGEPPLFQDLDYPAQAEAVDDAVVWKLEKSKFLQLLKEHPEVHLELTKVLASRLHYKATMVAEISTENPEHRLLKLIDYFKTHIHHIPESEPYLVELSRQQMADLTGLRVETVIRTVKSLEKKGLLQLQSHKILR</sequence>
<dbReference type="Proteomes" id="UP000751614">
    <property type="component" value="Unassembled WGS sequence"/>
</dbReference>
<dbReference type="PRINTS" id="PR00034">
    <property type="entry name" value="HTHCRP"/>
</dbReference>
<dbReference type="InterPro" id="IPR012318">
    <property type="entry name" value="HTH_CRP"/>
</dbReference>
<dbReference type="SUPFAM" id="SSF51206">
    <property type="entry name" value="cAMP-binding domain-like"/>
    <property type="match status" value="1"/>
</dbReference>
<evidence type="ECO:0000313" key="6">
    <source>
        <dbReference type="Proteomes" id="UP000751614"/>
    </source>
</evidence>
<dbReference type="Gene3D" id="2.60.120.10">
    <property type="entry name" value="Jelly Rolls"/>
    <property type="match status" value="1"/>
</dbReference>
<dbReference type="Pfam" id="PF00027">
    <property type="entry name" value="cNMP_binding"/>
    <property type="match status" value="1"/>
</dbReference>
<accession>A0ABY2WHW6</accession>
<organism evidence="5 6">
    <name type="scientific">Flagellimonas algicola</name>
    <dbReference type="NCBI Taxonomy" id="2583815"/>
    <lineage>
        <taxon>Bacteria</taxon>
        <taxon>Pseudomonadati</taxon>
        <taxon>Bacteroidota</taxon>
        <taxon>Flavobacteriia</taxon>
        <taxon>Flavobacteriales</taxon>
        <taxon>Flavobacteriaceae</taxon>
        <taxon>Flagellimonas</taxon>
    </lineage>
</organism>
<comment type="caution">
    <text evidence="5">The sequence shown here is derived from an EMBL/GenBank/DDBJ whole genome shotgun (WGS) entry which is preliminary data.</text>
</comment>
<keyword evidence="1" id="KW-0805">Transcription regulation</keyword>
<dbReference type="SMART" id="SM00419">
    <property type="entry name" value="HTH_CRP"/>
    <property type="match status" value="1"/>
</dbReference>
<dbReference type="InterPro" id="IPR018490">
    <property type="entry name" value="cNMP-bd_dom_sf"/>
</dbReference>
<dbReference type="InterPro" id="IPR000595">
    <property type="entry name" value="cNMP-bd_dom"/>
</dbReference>
<protein>
    <submittedName>
        <fullName evidence="5">Crp/Fnr family transcriptional regulator</fullName>
    </submittedName>
</protein>